<dbReference type="GeneID" id="77930763"/>
<evidence type="ECO:0000313" key="2">
    <source>
        <dbReference type="EMBL" id="ALY07682.1"/>
    </source>
</evidence>
<name>A0A0U4JUA1_9CAUD</name>
<dbReference type="EMBL" id="KU252585">
    <property type="protein sequence ID" value="ALY07682.1"/>
    <property type="molecule type" value="Genomic_DNA"/>
</dbReference>
<dbReference type="Pfam" id="PF24010">
    <property type="entry name" value="DUF7324"/>
    <property type="match status" value="1"/>
</dbReference>
<accession>A0A0U4JUA1</accession>
<keyword evidence="3" id="KW-1185">Reference proteome</keyword>
<sequence length="128" mass="13850">MSAELVDALRRDPLPQEWVDELRDLLDLLGDFSSNDQRARYLLASNFLRDNGDAIAQRSRALDVELGGTDVGGVPDRSIVRALTANFHDHSDTRRCGCGERDSGYSQAQAVAQPDPGGEAGPGTNLPE</sequence>
<dbReference type="InterPro" id="IPR055748">
    <property type="entry name" value="DUF7324"/>
</dbReference>
<evidence type="ECO:0000313" key="3">
    <source>
        <dbReference type="Proteomes" id="UP000221715"/>
    </source>
</evidence>
<organism evidence="2 3">
    <name type="scientific">Gordonia phage Howe</name>
    <dbReference type="NCBI Taxonomy" id="1777061"/>
    <lineage>
        <taxon>Viruses</taxon>
        <taxon>Duplodnaviria</taxon>
        <taxon>Heunggongvirae</taxon>
        <taxon>Uroviricota</taxon>
        <taxon>Caudoviricetes</taxon>
        <taxon>Howevirus</taxon>
        <taxon>Howevirus howe</taxon>
    </lineage>
</organism>
<feature type="compositionally biased region" description="Basic and acidic residues" evidence="1">
    <location>
        <begin position="91"/>
        <end position="103"/>
    </location>
</feature>
<proteinExistence type="predicted"/>
<gene>
    <name evidence="2" type="primary">48</name>
    <name evidence="2" type="ORF">PBI_HOWE_48</name>
</gene>
<feature type="region of interest" description="Disordered" evidence="1">
    <location>
        <begin position="91"/>
        <end position="128"/>
    </location>
</feature>
<protein>
    <submittedName>
        <fullName evidence="2">Uncharacterized protein</fullName>
    </submittedName>
</protein>
<evidence type="ECO:0000256" key="1">
    <source>
        <dbReference type="SAM" id="MobiDB-lite"/>
    </source>
</evidence>
<dbReference type="RefSeq" id="YP_010654909.1">
    <property type="nucleotide sequence ID" value="NC_070817.1"/>
</dbReference>
<reference evidence="2 3" key="1">
    <citation type="submission" date="2015-12" db="EMBL/GenBank/DDBJ databases">
        <authorList>
            <person name="Pope W.H."/>
            <person name="Montgomery M.T."/>
            <person name="Garlena R.A."/>
            <person name="Russell D.A."/>
            <person name="Jacobs-Sera D."/>
            <person name="Hendrix R.W."/>
            <person name="Hatfull G.F."/>
        </authorList>
    </citation>
    <scope>NUCLEOTIDE SEQUENCE [LARGE SCALE GENOMIC DNA]</scope>
</reference>
<dbReference type="Proteomes" id="UP000221715">
    <property type="component" value="Genome"/>
</dbReference>
<dbReference type="KEGG" id="vg:77930763"/>